<keyword evidence="1" id="KW-0732">Signal</keyword>
<dbReference type="Proteomes" id="UP000002729">
    <property type="component" value="Unassembled WGS sequence"/>
</dbReference>
<sequence>MAMWAALLGALAYAYEAVVVDVADRSANSPLLKGYHFSPLNHQIYGVYSQMVYDESFEQSLSDLGGARSLGWSGDATWVNDSAAFNGNVSVRLEPGARLSNRGLYHQGFALEAGEPYEFYAFARGACELTVALEDWGDVQATGAATRPATAATLATEDFTVSGDNWTRVDALLKPTAGTTCGRAAVGAPPLDCGGETAEGNDGCRVCGGALTLSSDRECDVDFVYLQPGAWGRFAGLPVHKGAGDALRDSGATFLRWGGTFTETATAPRSAGDGWRLYAGPASERPPYTADHANVKPTKLRRWSRGWGAFEALDLCDAAGLGACAVALPHWTAPDALADFVEAVAASHDLKTVVVQIGNELCPEAFLRNSSLLGFGFADQVAAMETRANALGYPHELRYVYGTFQGLTGPDRRCARNATARDLARELADAAGPCDRVFFDFHSTPSFASDGPRNAADALDALAPAGCKVGLVVFEQNACRDGERFGAALDRAAAFNALAALGTRVAAAASSQLWTAGSHYDGCGEGHAVLLPDQVLLEPPYHAMRLSYASHHGTRLAVGDAANLSVAASAASNGGLFLRVANGLNATRPVAPVFANASAATCAAKATVLASPLAGEAYAREAGGWNGPDAPSFVAPVAAEVGCAVVGDGFARLERFDMPPLSLVVFEGLVGAAIVPQLPPLPAAAAAAVALKSIEWSATDGFDSDFPSQIDFIEFDEKAYKAMRDDPRRTPKFTKAIANRLKALGPDAVVLDLGTGPFCVLALVAAKYGAKKVYAVEANPEAARRAKAFIAKCEKPNASGRDGEGVIPLAPGQIEVIEGFSTKLELPQKVDLCVFEICGSIASEEGLYATMKDAKARHLKNPDDPGSYIPQRCQTYAAPVSYALHNLLTPPSYDWSKIAGKDPIRFNCRDEALQLLAPPQLLEDVNFAGPLPSLPATVSTKLAFNVDAASLQRAEANYADAFANERQLQSLLVKEDGSKASAAATSADIAAKFSGLAMWPTLVLDDDAATLVKSRGANGEAQKSHWQTVLQLLADAPVAVAAGTTISLAFDAKLDKDVGAPAASDAFGKVADDCGAAADLFAKTGPTVGELASKSATVAGAALAGVLMPGSLVVSGVGALVGGSVTRLAVAPTLVEGRYKAMQAKIAGLLRDAAVAGDWTTVTSAEVDAVVREYGLPGDYSVALLCQIYTKYLLEVMRMPDVKTAEMNDLVALREILGLDAEAAGNAHYDVAVEVYGQLQWTGDEVLKDPESAEHKTVSKLLFLSDRAFAGTAADSVSDEAYGYEVGRVRAVFGLEQADLEDRCSAIAAPFYDRALAGTLEKLDSVNPDMLARARAKLGITDQTASDMHLDCYTAEVGELLAANGNSLSDADDARLESLATILAVPKDAAAEATATLTVPLYVAATRDAVEAGIGADDAAAAALGPSLDKMKVDLRLTDSAAEGVFRSAVREVLAAPYKAATDALKLQNTPGALASVSRLMDVQKGVETVVKTAPFLSGADAGSFFDDLLGVTGKSLPLSLYKLVYVEKLGDALDDGAKAELGALAKTLSLTPSDTALVHEQILAPKLDIKLGEMLREATPDRTDLDAWVANVDFPAALLKEKMERAYTDRIRAYSSENSILSVERKAQLDSLQAFLELSDEDVYAAKKATFLPTYAKSALEAMGASGGGIVADEYKEGLAKLQARLDLRDEDAQTAFAAAAKDRLQPLVEGVVGAFEEIVLTPEQLAKKRGIDAGDDLNVDKGAGGTFGIDEGAAVGAGSPEKVLSELAAVVDFVLGNGLATEPEELGGAWTYAVDCAALVPPDLRADLFKQCVLSSLQVSEGDAITDAKKERYANAVFHLPGVLGVDDVDAAKAKQEVGNTIAQKYCGAALAQKATLDGADAAFVANLEEKLGVDLGDVSFAAKKNALLDKLNKVSQGYNDPNTAAKAAELRDAAVAMGIDLKKDLGLPANKVQALFAAEAVAAIEGDDDDAAAAVGDVADGYGLGADEASSYLVALADKVCLECIDNAKADLITKKPVNACESLDKLLLYHQFANLDDGALGAAAASKKDEMVSLYANYCNARGPEIEAKAHELSDGPSSSCGFFCCAAVAGQRQELRDDACARASQAWWDANVPWAAQQLTTRDLYVSCRGEVIPFTVELRGDLENDADFVADEIFGRTACADEPLEARRAVVLEGLRDERRRPSSRSHTPLRLLRSLPDRDGLPRLLADLGYAGTGVEVGTHRGEFAAKLLNGSALSELHLVDLWAAVDFYDADRAGDVAATRAAVAPYGRRAALREGLASLDAARAFPDASLDFVYLDAEHTYSGVRGDLEAWWPKLRRGGLFAGNDYHAGWVRPAGYYFGTKDAVDEFFLRADHRVYATTTSAIPTAGEVVLPDWYVLKCA</sequence>
<dbReference type="KEGG" id="aaf:AURANDRAFT_63826"/>
<evidence type="ECO:0000313" key="2">
    <source>
        <dbReference type="EMBL" id="EGB08811.1"/>
    </source>
</evidence>
<keyword evidence="3" id="KW-1185">Reference proteome</keyword>
<dbReference type="PANTHER" id="PTHR34935">
    <property type="entry name" value="PROTEIN TIC110, CHLOROPLASTIC"/>
    <property type="match status" value="1"/>
</dbReference>
<dbReference type="RefSeq" id="XP_009036790.1">
    <property type="nucleotide sequence ID" value="XM_009038542.1"/>
</dbReference>
<reference evidence="2 3" key="1">
    <citation type="journal article" date="2011" name="Proc. Natl. Acad. Sci. U.S.A.">
        <title>Niche of harmful alga Aureococcus anophagefferens revealed through ecogenomics.</title>
        <authorList>
            <person name="Gobler C.J."/>
            <person name="Berry D.L."/>
            <person name="Dyhrman S.T."/>
            <person name="Wilhelm S.W."/>
            <person name="Salamov A."/>
            <person name="Lobanov A.V."/>
            <person name="Zhang Y."/>
            <person name="Collier J.L."/>
            <person name="Wurch L.L."/>
            <person name="Kustka A.B."/>
            <person name="Dill B.D."/>
            <person name="Shah M."/>
            <person name="VerBerkmoes N.C."/>
            <person name="Kuo A."/>
            <person name="Terry A."/>
            <person name="Pangilinan J."/>
            <person name="Lindquist E.A."/>
            <person name="Lucas S."/>
            <person name="Paulsen I.T."/>
            <person name="Hattenrath-Lehmann T.K."/>
            <person name="Talmage S.C."/>
            <person name="Walker E.A."/>
            <person name="Koch F."/>
            <person name="Burson A.M."/>
            <person name="Marcoval M.A."/>
            <person name="Tang Y.Z."/>
            <person name="Lecleir G.R."/>
            <person name="Coyne K.J."/>
            <person name="Berg G.M."/>
            <person name="Bertrand E.M."/>
            <person name="Saito M.A."/>
            <person name="Gladyshev V.N."/>
            <person name="Grigoriev I.V."/>
        </authorList>
    </citation>
    <scope>NUCLEOTIDE SEQUENCE [LARGE SCALE GENOMIC DNA]</scope>
    <source>
        <strain evidence="3">CCMP 1984</strain>
    </source>
</reference>
<dbReference type="InterPro" id="IPR031610">
    <property type="entry name" value="TIC110"/>
</dbReference>
<dbReference type="SUPFAM" id="SSF53335">
    <property type="entry name" value="S-adenosyl-L-methionine-dependent methyltransferases"/>
    <property type="match status" value="2"/>
</dbReference>
<protein>
    <submittedName>
        <fullName evidence="2">Uncharacterized protein</fullName>
    </submittedName>
</protein>
<dbReference type="InParanoid" id="F0Y7Y2"/>
<proteinExistence type="predicted"/>
<dbReference type="OrthoDB" id="205459at2759"/>
<dbReference type="Gene3D" id="3.40.50.150">
    <property type="entry name" value="Vaccinia Virus protein VP39"/>
    <property type="match status" value="2"/>
</dbReference>
<dbReference type="GO" id="GO:0061927">
    <property type="term" value="C:TOC-TIC supercomplex I"/>
    <property type="evidence" value="ECO:0007669"/>
    <property type="project" value="TreeGrafter"/>
</dbReference>
<dbReference type="Pfam" id="PF16940">
    <property type="entry name" value="Tic110"/>
    <property type="match status" value="2"/>
</dbReference>
<dbReference type="GO" id="GO:0045037">
    <property type="term" value="P:protein import into chloroplast stroma"/>
    <property type="evidence" value="ECO:0007669"/>
    <property type="project" value="TreeGrafter"/>
</dbReference>
<gene>
    <name evidence="2" type="ORF">AURANDRAFT_63826</name>
</gene>
<dbReference type="PANTHER" id="PTHR34935:SF3">
    <property type="entry name" value="PROTEIN TIC110, CHLOROPLASTIC"/>
    <property type="match status" value="1"/>
</dbReference>
<dbReference type="InterPro" id="IPR029063">
    <property type="entry name" value="SAM-dependent_MTases_sf"/>
</dbReference>
<name>F0Y7Y2_AURAN</name>
<feature type="signal peptide" evidence="1">
    <location>
        <begin position="1"/>
        <end position="17"/>
    </location>
</feature>
<dbReference type="GeneID" id="20224520"/>
<evidence type="ECO:0000313" key="3">
    <source>
        <dbReference type="Proteomes" id="UP000002729"/>
    </source>
</evidence>
<feature type="chain" id="PRO_5003261446" evidence="1">
    <location>
        <begin position="18"/>
        <end position="2388"/>
    </location>
</feature>
<dbReference type="Pfam" id="PF13578">
    <property type="entry name" value="Methyltransf_24"/>
    <property type="match status" value="1"/>
</dbReference>
<accession>F0Y7Y2</accession>
<evidence type="ECO:0000256" key="1">
    <source>
        <dbReference type="SAM" id="SignalP"/>
    </source>
</evidence>
<dbReference type="EMBL" id="GL833127">
    <property type="protein sequence ID" value="EGB08811.1"/>
    <property type="molecule type" value="Genomic_DNA"/>
</dbReference>
<organism evidence="3">
    <name type="scientific">Aureococcus anophagefferens</name>
    <name type="common">Harmful bloom alga</name>
    <dbReference type="NCBI Taxonomy" id="44056"/>
    <lineage>
        <taxon>Eukaryota</taxon>
        <taxon>Sar</taxon>
        <taxon>Stramenopiles</taxon>
        <taxon>Ochrophyta</taxon>
        <taxon>Pelagophyceae</taxon>
        <taxon>Pelagomonadales</taxon>
        <taxon>Pelagomonadaceae</taxon>
        <taxon>Aureococcus</taxon>
    </lineage>
</organism>
<dbReference type="CDD" id="cd02440">
    <property type="entry name" value="AdoMet_MTases"/>
    <property type="match status" value="1"/>
</dbReference>